<dbReference type="Proteomes" id="UP000694620">
    <property type="component" value="Chromosome 4"/>
</dbReference>
<comment type="subcellular location">
    <subcellularLocation>
        <location evidence="10">Cell membrane</location>
        <topology evidence="10">Multi-pass membrane protein</topology>
    </subcellularLocation>
    <subcellularLocation>
        <location evidence="2">Membrane</location>
        <topology evidence="2">Multi-pass membrane protein</topology>
    </subcellularLocation>
</comment>
<dbReference type="CDD" id="cd15223">
    <property type="entry name" value="7tmA_OR56-like"/>
    <property type="match status" value="1"/>
</dbReference>
<keyword evidence="5 10" id="KW-0552">Olfaction</keyword>
<feature type="transmembrane region" description="Helical" evidence="10">
    <location>
        <begin position="198"/>
        <end position="222"/>
    </location>
</feature>
<sequence length="333" mass="37983">LAYTIQRKETLNFFLMGFPGLGAYYVWLSVPFLVMYSVAVVGNIIILCVVKLEESLHTPMFSFLCVLALIDLGLCTSTIPKMLQMFWLRANVISFQACFVQMFVIHFLSSLESSTLAVMAYDRYVAIYNPLRYTTILTNAYIIKIVAVLFVRGFILTGLIPVLASRLPFCSSTIISHCFCDHMAVVKLACTDITINSYYGLAVAFFIIGTDLFFIIFTYVMIMRAVLKLASKTARLKAFNTCGSHLFVILYFYTTMLFSFITYRFGQSVPAHVHVTFTVLYLLVPPMLNPVIYGVRTKEIREGFTFRVCLFTKVLLISSEQILKFIEFLMCMW</sequence>
<protein>
    <recommendedName>
        <fullName evidence="10">Olfactory receptor</fullName>
    </recommendedName>
</protein>
<dbReference type="AlphaFoldDB" id="A0A8C4S082"/>
<dbReference type="Gene3D" id="1.20.1070.10">
    <property type="entry name" value="Rhodopsin 7-helix transmembrane proteins"/>
    <property type="match status" value="1"/>
</dbReference>
<dbReference type="SUPFAM" id="SSF81321">
    <property type="entry name" value="Family A G protein-coupled receptor-like"/>
    <property type="match status" value="1"/>
</dbReference>
<evidence type="ECO:0000256" key="6">
    <source>
        <dbReference type="ARBA" id="ARBA00022989"/>
    </source>
</evidence>
<proteinExistence type="inferred from homology"/>
<keyword evidence="13" id="KW-1185">Reference proteome</keyword>
<feature type="transmembrane region" description="Helical" evidence="10">
    <location>
        <begin position="99"/>
        <end position="121"/>
    </location>
</feature>
<evidence type="ECO:0000256" key="8">
    <source>
        <dbReference type="ARBA" id="ARBA00023224"/>
    </source>
</evidence>
<dbReference type="PRINTS" id="PR00245">
    <property type="entry name" value="OLFACTORYR"/>
</dbReference>
<feature type="transmembrane region" description="Helical" evidence="10">
    <location>
        <begin position="271"/>
        <end position="292"/>
    </location>
</feature>
<evidence type="ECO:0000256" key="1">
    <source>
        <dbReference type="ARBA" id="ARBA00002936"/>
    </source>
</evidence>
<keyword evidence="9" id="KW-0675">Receptor</keyword>
<keyword evidence="9" id="KW-0297">G-protein coupled receptor</keyword>
<reference evidence="12" key="1">
    <citation type="submission" date="2021-06" db="EMBL/GenBank/DDBJ databases">
        <authorList>
            <consortium name="Wellcome Sanger Institute Data Sharing"/>
        </authorList>
    </citation>
    <scope>NUCLEOTIDE SEQUENCE [LARGE SCALE GENOMIC DNA]</scope>
</reference>
<evidence type="ECO:0000256" key="7">
    <source>
        <dbReference type="ARBA" id="ARBA00023136"/>
    </source>
</evidence>
<feature type="transmembrane region" description="Helical" evidence="10">
    <location>
        <begin position="24"/>
        <end position="49"/>
    </location>
</feature>
<comment type="similarity">
    <text evidence="9">Belongs to the G-protein coupled receptor 1 family.</text>
</comment>
<dbReference type="PANTHER" id="PTHR26450">
    <property type="entry name" value="OLFACTORY RECEPTOR 56B1-RELATED"/>
    <property type="match status" value="1"/>
</dbReference>
<dbReference type="GO" id="GO:0005886">
    <property type="term" value="C:plasma membrane"/>
    <property type="evidence" value="ECO:0007669"/>
    <property type="project" value="UniProtKB-SubCell"/>
</dbReference>
<accession>A0A8C4S082</accession>
<feature type="transmembrane region" description="Helical" evidence="10">
    <location>
        <begin position="141"/>
        <end position="164"/>
    </location>
</feature>
<feature type="transmembrane region" description="Helical" evidence="10">
    <location>
        <begin position="243"/>
        <end position="265"/>
    </location>
</feature>
<evidence type="ECO:0000256" key="9">
    <source>
        <dbReference type="RuleBase" id="RU000688"/>
    </source>
</evidence>
<keyword evidence="4 9" id="KW-0812">Transmembrane</keyword>
<dbReference type="Pfam" id="PF13853">
    <property type="entry name" value="7tm_4"/>
    <property type="match status" value="1"/>
</dbReference>
<keyword evidence="10" id="KW-1003">Cell membrane</keyword>
<dbReference type="GeneTree" id="ENSGT01150000286905"/>
<dbReference type="GO" id="GO:0004930">
    <property type="term" value="F:G protein-coupled receptor activity"/>
    <property type="evidence" value="ECO:0007669"/>
    <property type="project" value="UniProtKB-KW"/>
</dbReference>
<organism evidence="12 13">
    <name type="scientific">Erpetoichthys calabaricus</name>
    <name type="common">Rope fish</name>
    <name type="synonym">Calamoichthys calabaricus</name>
    <dbReference type="NCBI Taxonomy" id="27687"/>
    <lineage>
        <taxon>Eukaryota</taxon>
        <taxon>Metazoa</taxon>
        <taxon>Chordata</taxon>
        <taxon>Craniata</taxon>
        <taxon>Vertebrata</taxon>
        <taxon>Euteleostomi</taxon>
        <taxon>Actinopterygii</taxon>
        <taxon>Polypteriformes</taxon>
        <taxon>Polypteridae</taxon>
        <taxon>Erpetoichthys</taxon>
    </lineage>
</organism>
<feature type="transmembrane region" description="Helical" evidence="10">
    <location>
        <begin position="61"/>
        <end position="79"/>
    </location>
</feature>
<evidence type="ECO:0000256" key="3">
    <source>
        <dbReference type="ARBA" id="ARBA00022606"/>
    </source>
</evidence>
<evidence type="ECO:0000256" key="10">
    <source>
        <dbReference type="RuleBase" id="RU363047"/>
    </source>
</evidence>
<evidence type="ECO:0000256" key="4">
    <source>
        <dbReference type="ARBA" id="ARBA00022692"/>
    </source>
</evidence>
<dbReference type="InterPro" id="IPR000276">
    <property type="entry name" value="GPCR_Rhodpsn"/>
</dbReference>
<evidence type="ECO:0000256" key="5">
    <source>
        <dbReference type="ARBA" id="ARBA00022725"/>
    </source>
</evidence>
<evidence type="ECO:0000259" key="11">
    <source>
        <dbReference type="PROSITE" id="PS50262"/>
    </source>
</evidence>
<dbReference type="FunFam" id="1.20.1070.10:FF:000006">
    <property type="entry name" value="Olfactory receptor"/>
    <property type="match status" value="1"/>
</dbReference>
<dbReference type="PROSITE" id="PS50262">
    <property type="entry name" value="G_PROTEIN_RECEP_F1_2"/>
    <property type="match status" value="1"/>
</dbReference>
<dbReference type="InterPro" id="IPR050402">
    <property type="entry name" value="OR51/52/56-like"/>
</dbReference>
<dbReference type="GO" id="GO:0004984">
    <property type="term" value="F:olfactory receptor activity"/>
    <property type="evidence" value="ECO:0007669"/>
    <property type="project" value="InterPro"/>
</dbReference>
<evidence type="ECO:0000256" key="2">
    <source>
        <dbReference type="ARBA" id="ARBA00004141"/>
    </source>
</evidence>
<reference evidence="12" key="2">
    <citation type="submission" date="2025-08" db="UniProtKB">
        <authorList>
            <consortium name="Ensembl"/>
        </authorList>
    </citation>
    <scope>IDENTIFICATION</scope>
</reference>
<keyword evidence="7 10" id="KW-0472">Membrane</keyword>
<dbReference type="PRINTS" id="PR00237">
    <property type="entry name" value="GPCRRHODOPSN"/>
</dbReference>
<comment type="function">
    <text evidence="1">Odorant receptor.</text>
</comment>
<feature type="domain" description="G-protein coupled receptors family 1 profile" evidence="11">
    <location>
        <begin position="42"/>
        <end position="293"/>
    </location>
</feature>
<reference evidence="12" key="3">
    <citation type="submission" date="2025-09" db="UniProtKB">
        <authorList>
            <consortium name="Ensembl"/>
        </authorList>
    </citation>
    <scope>IDENTIFICATION</scope>
</reference>
<keyword evidence="6 10" id="KW-1133">Transmembrane helix</keyword>
<keyword evidence="3 10" id="KW-0716">Sensory transduction</keyword>
<dbReference type="PANTHER" id="PTHR26450:SF87">
    <property type="entry name" value="OLFACTORY RECEPTOR 51F2"/>
    <property type="match status" value="1"/>
</dbReference>
<name>A0A8C4S082_ERPCA</name>
<dbReference type="InterPro" id="IPR017452">
    <property type="entry name" value="GPCR_Rhodpsn_7TM"/>
</dbReference>
<dbReference type="InterPro" id="IPR000725">
    <property type="entry name" value="Olfact_rcpt"/>
</dbReference>
<evidence type="ECO:0000313" key="13">
    <source>
        <dbReference type="Proteomes" id="UP000694620"/>
    </source>
</evidence>
<evidence type="ECO:0000313" key="12">
    <source>
        <dbReference type="Ensembl" id="ENSECRP00000007617.1"/>
    </source>
</evidence>
<keyword evidence="8 9" id="KW-0807">Transducer</keyword>
<dbReference type="Ensembl" id="ENSECRT00000007739.1">
    <property type="protein sequence ID" value="ENSECRP00000007617.1"/>
    <property type="gene ID" value="ENSECRG00000005070.1"/>
</dbReference>
<dbReference type="PROSITE" id="PS00237">
    <property type="entry name" value="G_PROTEIN_RECEP_F1_1"/>
    <property type="match status" value="1"/>
</dbReference>